<feature type="non-terminal residue" evidence="2">
    <location>
        <position position="227"/>
    </location>
</feature>
<accession>A0A6S6UBN6</accession>
<evidence type="ECO:0000259" key="1">
    <source>
        <dbReference type="Pfam" id="PF09359"/>
    </source>
</evidence>
<feature type="domain" description="VTC" evidence="1">
    <location>
        <begin position="12"/>
        <end position="222"/>
    </location>
</feature>
<organism evidence="2">
    <name type="scientific">uncultured Thiotrichaceae bacterium</name>
    <dbReference type="NCBI Taxonomy" id="298394"/>
    <lineage>
        <taxon>Bacteria</taxon>
        <taxon>Pseudomonadati</taxon>
        <taxon>Pseudomonadota</taxon>
        <taxon>Gammaproteobacteria</taxon>
        <taxon>Thiotrichales</taxon>
        <taxon>Thiotrichaceae</taxon>
        <taxon>environmental samples</taxon>
    </lineage>
</organism>
<dbReference type="GO" id="GO:0006799">
    <property type="term" value="P:polyphosphate biosynthetic process"/>
    <property type="evidence" value="ECO:0007669"/>
    <property type="project" value="UniProtKB-ARBA"/>
</dbReference>
<reference evidence="2" key="1">
    <citation type="submission" date="2020-01" db="EMBL/GenBank/DDBJ databases">
        <authorList>
            <person name="Meier V. D."/>
            <person name="Meier V D."/>
        </authorList>
    </citation>
    <scope>NUCLEOTIDE SEQUENCE</scope>
    <source>
        <strain evidence="2">HLG_WM_MAG_07</strain>
    </source>
</reference>
<name>A0A6S6UBN6_9GAMM</name>
<proteinExistence type="predicted"/>
<dbReference type="CDD" id="cd07750">
    <property type="entry name" value="PolyPPase_VTC_like"/>
    <property type="match status" value="1"/>
</dbReference>
<sequence length="227" mass="26754">MSVLSLLPPVLERYELKYIIPWHMVEEISDFISPFCSLDYHSVNEEENFYPVNSLYFDTRNFQFLQQRIYGKDTRMNMRVRSYADGKTPPYYMEIKHKISGVVKKYRATAQADEWPHLLIAPEYRVDEDDPQEQSNKELFLRLAISYAIEPKLLTRYKRRAFFSTVDDYARVTMDASMSYRLQDDYSLSPDDTMTHYDNETIYVGNMLPEGDSVILELKCNVGEVPT</sequence>
<protein>
    <recommendedName>
        <fullName evidence="1">VTC domain-containing protein</fullName>
    </recommendedName>
</protein>
<dbReference type="InterPro" id="IPR042267">
    <property type="entry name" value="VTC_sf"/>
</dbReference>
<dbReference type="Gene3D" id="3.20.100.30">
    <property type="entry name" value="VTC, catalytic tunnel domain"/>
    <property type="match status" value="1"/>
</dbReference>
<dbReference type="InterPro" id="IPR018966">
    <property type="entry name" value="VTC_domain"/>
</dbReference>
<dbReference type="Pfam" id="PF09359">
    <property type="entry name" value="VTC"/>
    <property type="match status" value="1"/>
</dbReference>
<evidence type="ECO:0000313" key="2">
    <source>
        <dbReference type="EMBL" id="CAA6827751.1"/>
    </source>
</evidence>
<dbReference type="AlphaFoldDB" id="A0A6S6UBN6"/>
<dbReference type="EMBL" id="CACVAY010000142">
    <property type="protein sequence ID" value="CAA6827751.1"/>
    <property type="molecule type" value="Genomic_DNA"/>
</dbReference>
<gene>
    <name evidence="2" type="ORF">HELGO_WM25228</name>
</gene>